<proteinExistence type="predicted"/>
<dbReference type="GO" id="GO:0045490">
    <property type="term" value="P:pectin catabolic process"/>
    <property type="evidence" value="ECO:0007669"/>
    <property type="project" value="InterPro"/>
</dbReference>
<dbReference type="EMBL" id="LS483476">
    <property type="protein sequence ID" value="SQI59063.1"/>
    <property type="molecule type" value="Genomic_DNA"/>
</dbReference>
<dbReference type="STRING" id="1348624.GCA_001591545_01372"/>
<dbReference type="InterPro" id="IPR027946">
    <property type="entry name" value="Ogl_dom"/>
</dbReference>
<dbReference type="SUPFAM" id="SSF82171">
    <property type="entry name" value="DPP6 N-terminal domain-like"/>
    <property type="match status" value="1"/>
</dbReference>
<dbReference type="GO" id="GO:0047487">
    <property type="term" value="F:oligogalacturonide lyase activity"/>
    <property type="evidence" value="ECO:0007669"/>
    <property type="project" value="InterPro"/>
</dbReference>
<keyword evidence="3" id="KW-1185">Reference proteome</keyword>
<feature type="domain" description="Oligogalacturonate lyase" evidence="1">
    <location>
        <begin position="5"/>
        <end position="385"/>
    </location>
</feature>
<evidence type="ECO:0000259" key="1">
    <source>
        <dbReference type="Pfam" id="PF14583"/>
    </source>
</evidence>
<gene>
    <name evidence="2" type="ORF">NCTC4824_02321</name>
</gene>
<organism evidence="2 3">
    <name type="scientific">Lederbergia lenta</name>
    <name type="common">Bacillus lentus</name>
    <dbReference type="NCBI Taxonomy" id="1467"/>
    <lineage>
        <taxon>Bacteria</taxon>
        <taxon>Bacillati</taxon>
        <taxon>Bacillota</taxon>
        <taxon>Bacilli</taxon>
        <taxon>Bacillales</taxon>
        <taxon>Bacillaceae</taxon>
        <taxon>Lederbergia</taxon>
    </lineage>
</organism>
<dbReference type="PANTHER" id="PTHR36842:SF1">
    <property type="entry name" value="PROTEIN TOLB"/>
    <property type="match status" value="1"/>
</dbReference>
<protein>
    <submittedName>
        <fullName evidence="2">Translocation protein TolB</fullName>
    </submittedName>
</protein>
<evidence type="ECO:0000313" key="3">
    <source>
        <dbReference type="Proteomes" id="UP000249134"/>
    </source>
</evidence>
<reference evidence="2 3" key="1">
    <citation type="submission" date="2018-06" db="EMBL/GenBank/DDBJ databases">
        <authorList>
            <consortium name="Pathogen Informatics"/>
            <person name="Doyle S."/>
        </authorList>
    </citation>
    <scope>NUCLEOTIDE SEQUENCE [LARGE SCALE GENOMIC DNA]</scope>
    <source>
        <strain evidence="2 3">NCTC4824</strain>
    </source>
</reference>
<dbReference type="AlphaFoldDB" id="A0A2X4W7U1"/>
<evidence type="ECO:0000313" key="2">
    <source>
        <dbReference type="EMBL" id="SQI59063.1"/>
    </source>
</evidence>
<dbReference type="KEGG" id="blen:NCTC4824_02321"/>
<dbReference type="Pfam" id="PF14583">
    <property type="entry name" value="Pectate_lyase22"/>
    <property type="match status" value="1"/>
</dbReference>
<dbReference type="Proteomes" id="UP000249134">
    <property type="component" value="Chromosome 1"/>
</dbReference>
<sequence>MRNLSKGKKWPSEIKSYKDSLTGVNITQLTDHMAHSFHLYFTNNGWYDDENKMLIVSDRDNQTNLFSVDLLNGELIQLTDLDTSMTHGLQSTFINPVKPEVYFTVGDSIIALNLKTYEEKVIFTSPDAFNFSNLSCTADGKHLCFGLTEDMSSHIPTNLSGGYIGFEEMEAAKPYCQIHLLHLNDGMNEIIHEDNRWIGHVNASPTVPHLITFCHEGPWSHIDHRIWLMDLHTRKKWKIREGKVNEYAGHEYWLANGTHIGYHGYTDSLEIEQGKFFGTIKYDNSECDEYKFPYQNMHIHSNERDLIVGDGQQSSAYGANNKDYIFLWEKSAGQLKGPLILCRHRCSFHVQKTHVHPRFSPDGKKLLFTSDQSGYGQVYMVEVPDLKELPHAK</sequence>
<name>A0A2X4W7U1_LEDLE</name>
<accession>A0A2X4W7U1</accession>
<dbReference type="PANTHER" id="PTHR36842">
    <property type="entry name" value="PROTEIN TOLB HOMOLOG"/>
    <property type="match status" value="1"/>
</dbReference>
<dbReference type="InterPro" id="IPR015943">
    <property type="entry name" value="WD40/YVTN_repeat-like_dom_sf"/>
</dbReference>
<dbReference type="Gene3D" id="2.130.10.10">
    <property type="entry name" value="YVTN repeat-like/Quinoprotein amine dehydrogenase"/>
    <property type="match status" value="1"/>
</dbReference>